<sequence>MARNHPNLRETVTLATAAGLWLAVIAIVSAVHGGSQPALQVAQILPGMALAFSAEPLGALFALVAATLWIPTAIYAIGYMRGHHVPNQTRFFACFPLALASAMGIAFADNLFTLFVFYELLTLSTYPLVAHAGNEAAQRGARTYLFLLMGTSIGLLLPALIWTAMATGTLEFRPGGILAGHLPPHSAAILYALFLFGIGKAALMPFHRWLPGAMVAPTPVSALLHAVAVVKAGVFTVLKVTYYIFGLEFLQETGASTILAYVAGFTLVAASLVALTQDNLKARLAYSTVSQLSYIILGAATATAAGIMGGGLHIVMHAFGKITLFFCAGAILVAAHKSRVSELDGLGRRMPLTFAAFAIAAVSVAGLPPGGGTWSKWLLATAAMEDQQPLLLAALLFSTLLNLAYLMPVVGRAFFRPLPAGSAPGISEAPLACLLPLCFTALATLALFFWPDPILALLSPLHPGVFALGP</sequence>
<dbReference type="InterPro" id="IPR050616">
    <property type="entry name" value="CPA3_Na-H_Antiporter_A"/>
</dbReference>
<evidence type="ECO:0000256" key="2">
    <source>
        <dbReference type="RuleBase" id="RU000320"/>
    </source>
</evidence>
<protein>
    <submittedName>
        <fullName evidence="5">Monovalent cation/H+ antiporter subunit D family protein</fullName>
    </submittedName>
</protein>
<feature type="transmembrane region" description="Helical" evidence="3">
    <location>
        <begin position="114"/>
        <end position="132"/>
    </location>
</feature>
<dbReference type="Proteomes" id="UP000297890">
    <property type="component" value="Unassembled WGS sequence"/>
</dbReference>
<comment type="caution">
    <text evidence="5">The sequence shown here is derived from an EMBL/GenBank/DDBJ whole genome shotgun (WGS) entry which is preliminary data.</text>
</comment>
<keyword evidence="3" id="KW-1133">Transmembrane helix</keyword>
<evidence type="ECO:0000313" key="5">
    <source>
        <dbReference type="EMBL" id="TFZ83643.1"/>
    </source>
</evidence>
<proteinExistence type="predicted"/>
<feature type="transmembrane region" description="Helical" evidence="3">
    <location>
        <begin position="257"/>
        <end position="275"/>
    </location>
</feature>
<feature type="transmembrane region" description="Helical" evidence="3">
    <location>
        <begin position="91"/>
        <end position="108"/>
    </location>
</feature>
<feature type="transmembrane region" description="Helical" evidence="3">
    <location>
        <begin position="223"/>
        <end position="245"/>
    </location>
</feature>
<accession>A0A4Z0FAZ1</accession>
<organism evidence="5 6">
    <name type="scientific">Candidatus Macondimonas diazotrophica</name>
    <dbReference type="NCBI Taxonomy" id="2305248"/>
    <lineage>
        <taxon>Bacteria</taxon>
        <taxon>Pseudomonadati</taxon>
        <taxon>Pseudomonadota</taxon>
        <taxon>Gammaproteobacteria</taxon>
        <taxon>Chromatiales</taxon>
        <taxon>Ectothiorhodospiraceae</taxon>
        <taxon>Candidatus Macondimonas</taxon>
    </lineage>
</organism>
<feature type="transmembrane region" description="Helical" evidence="3">
    <location>
        <begin position="295"/>
        <end position="316"/>
    </location>
</feature>
<dbReference type="PANTHER" id="PTHR43373">
    <property type="entry name" value="NA(+)/H(+) ANTIPORTER SUBUNIT"/>
    <property type="match status" value="1"/>
</dbReference>
<evidence type="ECO:0000259" key="4">
    <source>
        <dbReference type="Pfam" id="PF00361"/>
    </source>
</evidence>
<reference evidence="5 6" key="1">
    <citation type="journal article" date="2019" name="ISME J.">
        <title>Candidatus Macondimonas diazotrophica, a novel gammaproteobacterial genus dominating crude-oil-contaminated coastal sediments.</title>
        <authorList>
            <person name="Karthikeyan S."/>
            <person name="Konstantinidis K."/>
        </authorList>
    </citation>
    <scope>NUCLEOTIDE SEQUENCE [LARGE SCALE GENOMIC DNA]</scope>
    <source>
        <strain evidence="5 6">KTK01</strain>
    </source>
</reference>
<feature type="transmembrane region" description="Helical" evidence="3">
    <location>
        <begin position="390"/>
        <end position="410"/>
    </location>
</feature>
<feature type="transmembrane region" description="Helical" evidence="3">
    <location>
        <begin position="57"/>
        <end position="79"/>
    </location>
</feature>
<keyword evidence="2 3" id="KW-0812">Transmembrane</keyword>
<feature type="transmembrane region" description="Helical" evidence="3">
    <location>
        <begin position="144"/>
        <end position="165"/>
    </location>
</feature>
<evidence type="ECO:0000256" key="1">
    <source>
        <dbReference type="ARBA" id="ARBA00004127"/>
    </source>
</evidence>
<keyword evidence="3" id="KW-0472">Membrane</keyword>
<keyword evidence="6" id="KW-1185">Reference proteome</keyword>
<dbReference type="AlphaFoldDB" id="A0A4Z0FAZ1"/>
<comment type="subcellular location">
    <subcellularLocation>
        <location evidence="1">Endomembrane system</location>
        <topology evidence="1">Multi-pass membrane protein</topology>
    </subcellularLocation>
    <subcellularLocation>
        <location evidence="2">Membrane</location>
        <topology evidence="2">Multi-pass membrane protein</topology>
    </subcellularLocation>
</comment>
<feature type="transmembrane region" description="Helical" evidence="3">
    <location>
        <begin position="322"/>
        <end position="340"/>
    </location>
</feature>
<feature type="transmembrane region" description="Helical" evidence="3">
    <location>
        <begin position="352"/>
        <end position="370"/>
    </location>
</feature>
<dbReference type="OrthoDB" id="9768329at2"/>
<dbReference type="PRINTS" id="PR01434">
    <property type="entry name" value="NADHDHGNASE5"/>
</dbReference>
<dbReference type="Pfam" id="PF00361">
    <property type="entry name" value="Proton_antipo_M"/>
    <property type="match status" value="1"/>
</dbReference>
<dbReference type="PANTHER" id="PTHR43373:SF1">
    <property type="entry name" value="NA(+)_H(+) ANTIPORTER SUBUNIT A"/>
    <property type="match status" value="1"/>
</dbReference>
<dbReference type="InterPro" id="IPR001750">
    <property type="entry name" value="ND/Mrp_TM"/>
</dbReference>
<feature type="domain" description="NADH:quinone oxidoreductase/Mrp antiporter transmembrane" evidence="4">
    <location>
        <begin position="108"/>
        <end position="401"/>
    </location>
</feature>
<feature type="transmembrane region" description="Helical" evidence="3">
    <location>
        <begin position="185"/>
        <end position="203"/>
    </location>
</feature>
<evidence type="ECO:0000256" key="3">
    <source>
        <dbReference type="SAM" id="Phobius"/>
    </source>
</evidence>
<evidence type="ECO:0000313" key="6">
    <source>
        <dbReference type="Proteomes" id="UP000297890"/>
    </source>
</evidence>
<dbReference type="GO" id="GO:0016020">
    <property type="term" value="C:membrane"/>
    <property type="evidence" value="ECO:0007669"/>
    <property type="project" value="UniProtKB-SubCell"/>
</dbReference>
<feature type="transmembrane region" description="Helical" evidence="3">
    <location>
        <begin position="431"/>
        <end position="450"/>
    </location>
</feature>
<gene>
    <name evidence="5" type="ORF">E4680_03135</name>
</gene>
<dbReference type="EMBL" id="SRIO01000003">
    <property type="protein sequence ID" value="TFZ83643.1"/>
    <property type="molecule type" value="Genomic_DNA"/>
</dbReference>
<name>A0A4Z0FAZ1_9GAMM</name>
<dbReference type="GO" id="GO:0012505">
    <property type="term" value="C:endomembrane system"/>
    <property type="evidence" value="ECO:0007669"/>
    <property type="project" value="UniProtKB-SubCell"/>
</dbReference>